<reference evidence="1" key="2">
    <citation type="journal article" date="2022" name="New Phytol.">
        <title>Evolutionary transition to the ectomycorrhizal habit in the genomes of a hyperdiverse lineage of mushroom-forming fungi.</title>
        <authorList>
            <person name="Looney B."/>
            <person name="Miyauchi S."/>
            <person name="Morin E."/>
            <person name="Drula E."/>
            <person name="Courty P.E."/>
            <person name="Kohler A."/>
            <person name="Kuo A."/>
            <person name="LaButti K."/>
            <person name="Pangilinan J."/>
            <person name="Lipzen A."/>
            <person name="Riley R."/>
            <person name="Andreopoulos W."/>
            <person name="He G."/>
            <person name="Johnson J."/>
            <person name="Nolan M."/>
            <person name="Tritt A."/>
            <person name="Barry K.W."/>
            <person name="Grigoriev I.V."/>
            <person name="Nagy L.G."/>
            <person name="Hibbett D."/>
            <person name="Henrissat B."/>
            <person name="Matheny P.B."/>
            <person name="Labbe J."/>
            <person name="Martin F.M."/>
        </authorList>
    </citation>
    <scope>NUCLEOTIDE SEQUENCE</scope>
    <source>
        <strain evidence="1">EC-137</strain>
    </source>
</reference>
<protein>
    <submittedName>
        <fullName evidence="1">Uncharacterized protein</fullName>
    </submittedName>
</protein>
<proteinExistence type="predicted"/>
<evidence type="ECO:0000313" key="2">
    <source>
        <dbReference type="Proteomes" id="UP000814128"/>
    </source>
</evidence>
<keyword evidence="2" id="KW-1185">Reference proteome</keyword>
<dbReference type="EMBL" id="MU273777">
    <property type="protein sequence ID" value="KAI0028222.1"/>
    <property type="molecule type" value="Genomic_DNA"/>
</dbReference>
<evidence type="ECO:0000313" key="1">
    <source>
        <dbReference type="EMBL" id="KAI0028222.1"/>
    </source>
</evidence>
<organism evidence="1 2">
    <name type="scientific">Vararia minispora EC-137</name>
    <dbReference type="NCBI Taxonomy" id="1314806"/>
    <lineage>
        <taxon>Eukaryota</taxon>
        <taxon>Fungi</taxon>
        <taxon>Dikarya</taxon>
        <taxon>Basidiomycota</taxon>
        <taxon>Agaricomycotina</taxon>
        <taxon>Agaricomycetes</taxon>
        <taxon>Russulales</taxon>
        <taxon>Lachnocladiaceae</taxon>
        <taxon>Vararia</taxon>
    </lineage>
</organism>
<accession>A0ACB8Q9C1</accession>
<sequence length="342" mass="37539">MSAQAIPSTVQNPVTLDLSTSYGALIIAAYLGYIYYWNYPDDSWVLKTLVAFLLIVDTAHKILITKVPWFTLIQNWGRVSAVLASPQPNLGPGKLCMKLGLGRLIIIIVVQVYYLRRLAKFASTTRYARNWWLWGIFMILFLLSISQIPTTVGKTDIFIPINLRLKRSGLIAATIVDLAIAVGMIILLKHTDSVDGRIFRSKRISRTIRRLSIIIVNTGAITAAVAIISLILDETASGTDFWTAIAQYPQCSIYLSAFLANLNARRYIRGDGDGTMTVTTMDDLHFATVKTRRDAEASMPDRADPPIVLAQMGTGTHSGGTHSGGTDGEYTVVGDKASDPGR</sequence>
<gene>
    <name evidence="1" type="ORF">K488DRAFT_89961</name>
</gene>
<comment type="caution">
    <text evidence="1">The sequence shown here is derived from an EMBL/GenBank/DDBJ whole genome shotgun (WGS) entry which is preliminary data.</text>
</comment>
<reference evidence="1" key="1">
    <citation type="submission" date="2021-02" db="EMBL/GenBank/DDBJ databases">
        <authorList>
            <consortium name="DOE Joint Genome Institute"/>
            <person name="Ahrendt S."/>
            <person name="Looney B.P."/>
            <person name="Miyauchi S."/>
            <person name="Morin E."/>
            <person name="Drula E."/>
            <person name="Courty P.E."/>
            <person name="Chicoki N."/>
            <person name="Fauchery L."/>
            <person name="Kohler A."/>
            <person name="Kuo A."/>
            <person name="Labutti K."/>
            <person name="Pangilinan J."/>
            <person name="Lipzen A."/>
            <person name="Riley R."/>
            <person name="Andreopoulos W."/>
            <person name="He G."/>
            <person name="Johnson J."/>
            <person name="Barry K.W."/>
            <person name="Grigoriev I.V."/>
            <person name="Nagy L."/>
            <person name="Hibbett D."/>
            <person name="Henrissat B."/>
            <person name="Matheny P.B."/>
            <person name="Labbe J."/>
            <person name="Martin F."/>
        </authorList>
    </citation>
    <scope>NUCLEOTIDE SEQUENCE</scope>
    <source>
        <strain evidence="1">EC-137</strain>
    </source>
</reference>
<name>A0ACB8Q9C1_9AGAM</name>
<dbReference type="Proteomes" id="UP000814128">
    <property type="component" value="Unassembled WGS sequence"/>
</dbReference>